<keyword evidence="1" id="KW-0560">Oxidoreductase</keyword>
<dbReference type="Pfam" id="PF13738">
    <property type="entry name" value="Pyr_redox_3"/>
    <property type="match status" value="1"/>
</dbReference>
<dbReference type="AlphaFoldDB" id="A0A191YPW3"/>
<dbReference type="SUPFAM" id="SSF51905">
    <property type="entry name" value="FAD/NAD(P)-binding domain"/>
    <property type="match status" value="1"/>
</dbReference>
<keyword evidence="3" id="KW-1185">Reference proteome</keyword>
<dbReference type="KEGG" id="psil:PMA3_06350"/>
<evidence type="ECO:0000313" key="3">
    <source>
        <dbReference type="Proteomes" id="UP000078354"/>
    </source>
</evidence>
<reference evidence="2 3" key="1">
    <citation type="journal article" date="2018" name="Syst. Appl. Microbiol.">
        <title>Pseudomonas silesiensis sp. nov. strain A3T isolated from a biological pesticide sewage treatment plant and analysis of the complete genome sequence.</title>
        <authorList>
            <person name="Kaminski M.A."/>
            <person name="Furmanczyk E.M."/>
            <person name="Sobczak A."/>
            <person name="Dziembowski A."/>
            <person name="Lipinski L."/>
        </authorList>
    </citation>
    <scope>NUCLEOTIDE SEQUENCE [LARGE SCALE GENOMIC DNA]</scope>
    <source>
        <strain evidence="2 3">A3</strain>
    </source>
</reference>
<dbReference type="PRINTS" id="PR00368">
    <property type="entry name" value="FADPNR"/>
</dbReference>
<dbReference type="PRINTS" id="PR00411">
    <property type="entry name" value="PNDRDTASEI"/>
</dbReference>
<evidence type="ECO:0000256" key="1">
    <source>
        <dbReference type="ARBA" id="ARBA00023002"/>
    </source>
</evidence>
<sequence length="452" mass="48258">MDSTLPVAIIGAGPVGLAAACHAIARGLTPLIFEVGPNAGASIEKWAHVRMFSPWGFNIDKQAAKLLAAHGWVAPAEDTYPSGRELLDQYVYPLAALPSLSRHLCLNTEVLAVTRLGQDVMKTKSRAAAPFLLRVRTPEGEKDVLASAVIDASGTFRSPNWMGAHGIPALGEKDLAERIAYGIPEVLRSERQRYANRRVMVVGSGHSAFNVLQDLARLALQESGTKIFWAIRGSSLDRILGGGANDKLEERGKLGQRIRQLLNDGAIELFTNIAINKVFATDKGIVVEADGHALPVVDEVVVATGFRPKLELLAELRLALDSATQSPIHLAPLIDPNEHSCGTVRPHGAVELAHPDEGIFIVGMKSYGRAPTFLLLTGYEQVRSVVAALAGDWDAAKRVELVLPETGVCSTQFDDSECCDRAASSGCCEPSCCTDSAKVAEVSPVLKGSCCS</sequence>
<dbReference type="GO" id="GO:0004497">
    <property type="term" value="F:monooxygenase activity"/>
    <property type="evidence" value="ECO:0007669"/>
    <property type="project" value="TreeGrafter"/>
</dbReference>
<dbReference type="Gene3D" id="3.50.50.60">
    <property type="entry name" value="FAD/NAD(P)-binding domain"/>
    <property type="match status" value="1"/>
</dbReference>
<gene>
    <name evidence="2" type="ORF">PMA3_06350</name>
</gene>
<protein>
    <submittedName>
        <fullName evidence="2">Flavoprotein</fullName>
    </submittedName>
</protein>
<dbReference type="STRING" id="1853130.PMA3_06350"/>
<dbReference type="EMBL" id="CP014870">
    <property type="protein sequence ID" value="ANJ54804.1"/>
    <property type="molecule type" value="Genomic_DNA"/>
</dbReference>
<dbReference type="RefSeq" id="WP_064676363.1">
    <property type="nucleotide sequence ID" value="NZ_CP014870.1"/>
</dbReference>
<dbReference type="Proteomes" id="UP000078354">
    <property type="component" value="Chromosome"/>
</dbReference>
<dbReference type="PANTHER" id="PTHR43539:SF78">
    <property type="entry name" value="FLAVIN-CONTAINING MONOOXYGENASE"/>
    <property type="match status" value="1"/>
</dbReference>
<organism evidence="2 3">
    <name type="scientific">Pseudomonas silesiensis</name>
    <dbReference type="NCBI Taxonomy" id="1853130"/>
    <lineage>
        <taxon>Bacteria</taxon>
        <taxon>Pseudomonadati</taxon>
        <taxon>Pseudomonadota</taxon>
        <taxon>Gammaproteobacteria</taxon>
        <taxon>Pseudomonadales</taxon>
        <taxon>Pseudomonadaceae</taxon>
        <taxon>Pseudomonas</taxon>
    </lineage>
</organism>
<accession>A0A191YPW3</accession>
<dbReference type="OrthoDB" id="9773233at2"/>
<dbReference type="InterPro" id="IPR050982">
    <property type="entry name" value="Auxin_biosynth/cation_transpt"/>
</dbReference>
<dbReference type="GO" id="GO:0050660">
    <property type="term" value="F:flavin adenine dinucleotide binding"/>
    <property type="evidence" value="ECO:0007669"/>
    <property type="project" value="TreeGrafter"/>
</dbReference>
<proteinExistence type="predicted"/>
<dbReference type="InterPro" id="IPR036188">
    <property type="entry name" value="FAD/NAD-bd_sf"/>
</dbReference>
<name>A0A191YPW3_9PSED</name>
<evidence type="ECO:0000313" key="2">
    <source>
        <dbReference type="EMBL" id="ANJ54804.1"/>
    </source>
</evidence>
<dbReference type="PANTHER" id="PTHR43539">
    <property type="entry name" value="FLAVIN-BINDING MONOOXYGENASE-LIKE PROTEIN (AFU_ORTHOLOGUE AFUA_4G09220)"/>
    <property type="match status" value="1"/>
</dbReference>